<reference evidence="1" key="1">
    <citation type="submission" date="2014-11" db="EMBL/GenBank/DDBJ databases">
        <authorList>
            <person name="Amaro Gonzalez C."/>
        </authorList>
    </citation>
    <scope>NUCLEOTIDE SEQUENCE</scope>
</reference>
<name>A0A0E9XNW4_ANGAN</name>
<dbReference type="AlphaFoldDB" id="A0A0E9XNW4"/>
<sequence length="45" mass="5357">MITTREVNHPNRNESSFNLVELRRRSSRPQRVKSFQFLALKNSLV</sequence>
<dbReference type="EMBL" id="GBXM01004150">
    <property type="protein sequence ID" value="JAI04428.1"/>
    <property type="molecule type" value="Transcribed_RNA"/>
</dbReference>
<proteinExistence type="predicted"/>
<organism evidence="1">
    <name type="scientific">Anguilla anguilla</name>
    <name type="common">European freshwater eel</name>
    <name type="synonym">Muraena anguilla</name>
    <dbReference type="NCBI Taxonomy" id="7936"/>
    <lineage>
        <taxon>Eukaryota</taxon>
        <taxon>Metazoa</taxon>
        <taxon>Chordata</taxon>
        <taxon>Craniata</taxon>
        <taxon>Vertebrata</taxon>
        <taxon>Euteleostomi</taxon>
        <taxon>Actinopterygii</taxon>
        <taxon>Neopterygii</taxon>
        <taxon>Teleostei</taxon>
        <taxon>Anguilliformes</taxon>
        <taxon>Anguillidae</taxon>
        <taxon>Anguilla</taxon>
    </lineage>
</organism>
<protein>
    <submittedName>
        <fullName evidence="1">Uncharacterized protein</fullName>
    </submittedName>
</protein>
<evidence type="ECO:0000313" key="1">
    <source>
        <dbReference type="EMBL" id="JAI04428.1"/>
    </source>
</evidence>
<accession>A0A0E9XNW4</accession>
<reference evidence="1" key="2">
    <citation type="journal article" date="2015" name="Fish Shellfish Immunol.">
        <title>Early steps in the European eel (Anguilla anguilla)-Vibrio vulnificus interaction in the gills: Role of the RtxA13 toxin.</title>
        <authorList>
            <person name="Callol A."/>
            <person name="Pajuelo D."/>
            <person name="Ebbesson L."/>
            <person name="Teles M."/>
            <person name="MacKenzie S."/>
            <person name="Amaro C."/>
        </authorList>
    </citation>
    <scope>NUCLEOTIDE SEQUENCE</scope>
</reference>